<gene>
    <name evidence="1" type="ORF">A0U92_03705</name>
</gene>
<protein>
    <recommendedName>
        <fullName evidence="3">Peptidase C39-like domain-containing protein</fullName>
    </recommendedName>
</protein>
<dbReference type="Gene3D" id="3.90.70.10">
    <property type="entry name" value="Cysteine proteinases"/>
    <property type="match status" value="1"/>
</dbReference>
<dbReference type="EMBL" id="CP014692">
    <property type="protein sequence ID" value="AQS84024.1"/>
    <property type="molecule type" value="Genomic_DNA"/>
</dbReference>
<dbReference type="InterPro" id="IPR038765">
    <property type="entry name" value="Papain-like_cys_pep_sf"/>
</dbReference>
<dbReference type="Proteomes" id="UP000188937">
    <property type="component" value="Chromosome"/>
</dbReference>
<evidence type="ECO:0008006" key="3">
    <source>
        <dbReference type="Google" id="ProtNLM"/>
    </source>
</evidence>
<dbReference type="SUPFAM" id="SSF54001">
    <property type="entry name" value="Cysteine proteinases"/>
    <property type="match status" value="1"/>
</dbReference>
<evidence type="ECO:0000313" key="2">
    <source>
        <dbReference type="Proteomes" id="UP000188937"/>
    </source>
</evidence>
<evidence type="ECO:0000313" key="1">
    <source>
        <dbReference type="EMBL" id="AQS84024.1"/>
    </source>
</evidence>
<proteinExistence type="predicted"/>
<dbReference type="KEGG" id="aace:A0U92_03705"/>
<keyword evidence="2" id="KW-1185">Reference proteome</keyword>
<dbReference type="STRING" id="435.A0U92_03705"/>
<dbReference type="OrthoDB" id="7247547at2"/>
<sequence>MIRKLGKLAPKRDPRTFRMSAPLASVLPVIPPSTNWAPNVSWPMWCNDRYGCCTQVSVASAIRTWTGAAQAPVLLTDDQVLANYSAVTSPPFDPDQPATDRGAVELDVLNRWVRYGLAMPGTQPGRSYLSGYGAIDPRSRQSIQRAIAFLGGVYIGLSLPEWCCATDDDWAYDPSRDNSIAGGHAVWLHGYDADWLYLNTWGQRRRLSWEFLAQFCDEAYGLVSRQHWSDIHGVSPRGEALDALVAEMKAASNA</sequence>
<reference evidence="1 2" key="1">
    <citation type="submission" date="2016-03" db="EMBL/GenBank/DDBJ databases">
        <title>Acetic acid bacteria sequencing.</title>
        <authorList>
            <person name="Brandt J."/>
            <person name="Jakob F."/>
            <person name="Vogel R.F."/>
        </authorList>
    </citation>
    <scope>NUCLEOTIDE SEQUENCE [LARGE SCALE GENOMIC DNA]</scope>
    <source>
        <strain evidence="1 2">TMW2.1153</strain>
    </source>
</reference>
<dbReference type="AlphaFoldDB" id="A0A1U9KDY9"/>
<accession>A0A1U9KDY9</accession>
<name>A0A1U9KDY9_ACEAC</name>
<dbReference type="RefSeq" id="WP_077812059.1">
    <property type="nucleotide sequence ID" value="NZ_CP014692.1"/>
</dbReference>
<organism evidence="1 2">
    <name type="scientific">Acetobacter aceti</name>
    <dbReference type="NCBI Taxonomy" id="435"/>
    <lineage>
        <taxon>Bacteria</taxon>
        <taxon>Pseudomonadati</taxon>
        <taxon>Pseudomonadota</taxon>
        <taxon>Alphaproteobacteria</taxon>
        <taxon>Acetobacterales</taxon>
        <taxon>Acetobacteraceae</taxon>
        <taxon>Acetobacter</taxon>
        <taxon>Acetobacter subgen. Acetobacter</taxon>
    </lineage>
</organism>